<dbReference type="GO" id="GO:0000139">
    <property type="term" value="C:Golgi membrane"/>
    <property type="evidence" value="ECO:0007669"/>
    <property type="project" value="TreeGrafter"/>
</dbReference>
<evidence type="ECO:0000256" key="3">
    <source>
        <dbReference type="ARBA" id="ARBA00022692"/>
    </source>
</evidence>
<feature type="transmembrane region" description="Helical" evidence="6">
    <location>
        <begin position="115"/>
        <end position="137"/>
    </location>
</feature>
<reference evidence="7 8" key="1">
    <citation type="journal article" date="2013" name="Curr. Biol.">
        <title>The Genome of the Foraminiferan Reticulomyxa filosa.</title>
        <authorList>
            <person name="Glockner G."/>
            <person name="Hulsmann N."/>
            <person name="Schleicher M."/>
            <person name="Noegel A.A."/>
            <person name="Eichinger L."/>
            <person name="Gallinger C."/>
            <person name="Pawlowski J."/>
            <person name="Sierra R."/>
            <person name="Euteneuer U."/>
            <person name="Pillet L."/>
            <person name="Moustafa A."/>
            <person name="Platzer M."/>
            <person name="Groth M."/>
            <person name="Szafranski K."/>
            <person name="Schliwa M."/>
        </authorList>
    </citation>
    <scope>NUCLEOTIDE SEQUENCE [LARGE SCALE GENOMIC DNA]</scope>
</reference>
<keyword evidence="4 6" id="KW-1133">Transmembrane helix</keyword>
<dbReference type="AlphaFoldDB" id="X6MR96"/>
<keyword evidence="2" id="KW-0813">Transport</keyword>
<dbReference type="PANTHER" id="PTHR10778">
    <property type="entry name" value="SOLUTE CARRIER FAMILY 35 MEMBER B"/>
    <property type="match status" value="1"/>
</dbReference>
<dbReference type="GO" id="GO:0005789">
    <property type="term" value="C:endoplasmic reticulum membrane"/>
    <property type="evidence" value="ECO:0007669"/>
    <property type="project" value="TreeGrafter"/>
</dbReference>
<accession>X6MR96</accession>
<protein>
    <submittedName>
        <fullName evidence="7">UDP-galactose transporter</fullName>
    </submittedName>
</protein>
<dbReference type="PANTHER" id="PTHR10778:SF8">
    <property type="entry name" value="ADENOSINE 3'-PHOSPHO 5'-PHOSPHOSULFATE TRANSPORTER 2"/>
    <property type="match status" value="1"/>
</dbReference>
<dbReference type="Proteomes" id="UP000023152">
    <property type="component" value="Unassembled WGS sequence"/>
</dbReference>
<feature type="transmembrane region" description="Helical" evidence="6">
    <location>
        <begin position="47"/>
        <end position="65"/>
    </location>
</feature>
<evidence type="ECO:0000256" key="5">
    <source>
        <dbReference type="ARBA" id="ARBA00023136"/>
    </source>
</evidence>
<keyword evidence="3 6" id="KW-0812">Transmembrane</keyword>
<dbReference type="PROSITE" id="PS51257">
    <property type="entry name" value="PROKAR_LIPOPROTEIN"/>
    <property type="match status" value="1"/>
</dbReference>
<evidence type="ECO:0000256" key="2">
    <source>
        <dbReference type="ARBA" id="ARBA00022448"/>
    </source>
</evidence>
<evidence type="ECO:0000313" key="8">
    <source>
        <dbReference type="Proteomes" id="UP000023152"/>
    </source>
</evidence>
<feature type="transmembrane region" description="Helical" evidence="6">
    <location>
        <begin position="23"/>
        <end position="40"/>
    </location>
</feature>
<dbReference type="OrthoDB" id="438495at2759"/>
<name>X6MR96_RETFI</name>
<gene>
    <name evidence="7" type="ORF">RFI_21167</name>
</gene>
<keyword evidence="8" id="KW-1185">Reference proteome</keyword>
<evidence type="ECO:0000256" key="1">
    <source>
        <dbReference type="ARBA" id="ARBA00004141"/>
    </source>
</evidence>
<dbReference type="OMA" id="TECHGLG"/>
<dbReference type="Pfam" id="PF08449">
    <property type="entry name" value="UAA"/>
    <property type="match status" value="1"/>
</dbReference>
<organism evidence="7 8">
    <name type="scientific">Reticulomyxa filosa</name>
    <dbReference type="NCBI Taxonomy" id="46433"/>
    <lineage>
        <taxon>Eukaryota</taxon>
        <taxon>Sar</taxon>
        <taxon>Rhizaria</taxon>
        <taxon>Retaria</taxon>
        <taxon>Foraminifera</taxon>
        <taxon>Monothalamids</taxon>
        <taxon>Reticulomyxidae</taxon>
        <taxon>Reticulomyxa</taxon>
    </lineage>
</organism>
<dbReference type="GO" id="GO:0046964">
    <property type="term" value="F:3'-phosphoadenosine 5'-phosphosulfate transmembrane transporter activity"/>
    <property type="evidence" value="ECO:0007669"/>
    <property type="project" value="TreeGrafter"/>
</dbReference>
<feature type="transmembrane region" description="Helical" evidence="6">
    <location>
        <begin position="85"/>
        <end position="103"/>
    </location>
</feature>
<dbReference type="InterPro" id="IPR013657">
    <property type="entry name" value="SCL35B1-4/HUT1"/>
</dbReference>
<evidence type="ECO:0000256" key="4">
    <source>
        <dbReference type="ARBA" id="ARBA00022989"/>
    </source>
</evidence>
<evidence type="ECO:0000256" key="6">
    <source>
        <dbReference type="SAM" id="Phobius"/>
    </source>
</evidence>
<dbReference type="EMBL" id="ASPP01018495">
    <property type="protein sequence ID" value="ETO16186.1"/>
    <property type="molecule type" value="Genomic_DNA"/>
</dbReference>
<comment type="subcellular location">
    <subcellularLocation>
        <location evidence="1">Membrane</location>
        <topology evidence="1">Multi-pass membrane protein</topology>
    </subcellularLocation>
</comment>
<sequence length="198" mass="21925">MKLLAVLVGSICGLKKRYNCLEIVGHVCMVIAACLFSLGDNESDTKFNVVGVILVLLSLLADSIHANSQEHALTVNQSSYYELMFYSNGIAAICSAIVCISTGEMSRALSVFQQYPILWTLFFIRCTSIYFGTLAYLEMTRKFGAVLASEVTTARKVLTVATSYYFFPKPFFFKHQIGSLAFVAAVAFSFFGKRTSIY</sequence>
<feature type="transmembrane region" description="Helical" evidence="6">
    <location>
        <begin position="172"/>
        <end position="192"/>
    </location>
</feature>
<comment type="caution">
    <text evidence="7">The sequence shown here is derived from an EMBL/GenBank/DDBJ whole genome shotgun (WGS) entry which is preliminary data.</text>
</comment>
<keyword evidence="5 6" id="KW-0472">Membrane</keyword>
<evidence type="ECO:0000313" key="7">
    <source>
        <dbReference type="EMBL" id="ETO16186.1"/>
    </source>
</evidence>
<proteinExistence type="predicted"/>